<dbReference type="PRINTS" id="PR00412">
    <property type="entry name" value="EPOXHYDRLASE"/>
</dbReference>
<dbReference type="RefSeq" id="WP_061143890.1">
    <property type="nucleotide sequence ID" value="NZ_LNNH01000046.1"/>
</dbReference>
<protein>
    <submittedName>
        <fullName evidence="2">Hydrolase</fullName>
    </submittedName>
</protein>
<evidence type="ECO:0000259" key="1">
    <source>
        <dbReference type="Pfam" id="PF00561"/>
    </source>
</evidence>
<organism evidence="2 3">
    <name type="scientific">Peribacillus simplex</name>
    <dbReference type="NCBI Taxonomy" id="1478"/>
    <lineage>
        <taxon>Bacteria</taxon>
        <taxon>Bacillati</taxon>
        <taxon>Bacillota</taxon>
        <taxon>Bacilli</taxon>
        <taxon>Bacillales</taxon>
        <taxon>Bacillaceae</taxon>
        <taxon>Peribacillus</taxon>
    </lineage>
</organism>
<evidence type="ECO:0000313" key="2">
    <source>
        <dbReference type="EMBL" id="KWW12566.1"/>
    </source>
</evidence>
<dbReference type="InterPro" id="IPR000639">
    <property type="entry name" value="Epox_hydrolase-like"/>
</dbReference>
<dbReference type="PANTHER" id="PTHR43798:SF33">
    <property type="entry name" value="HYDROLASE, PUTATIVE (AFU_ORTHOLOGUE AFUA_2G14860)-RELATED"/>
    <property type="match status" value="1"/>
</dbReference>
<dbReference type="SUPFAM" id="SSF53474">
    <property type="entry name" value="alpha/beta-Hydrolases"/>
    <property type="match status" value="1"/>
</dbReference>
<dbReference type="GO" id="GO:0016787">
    <property type="term" value="F:hydrolase activity"/>
    <property type="evidence" value="ECO:0007669"/>
    <property type="project" value="UniProtKB-KW"/>
</dbReference>
<comment type="caution">
    <text evidence="2">The sequence shown here is derived from an EMBL/GenBank/DDBJ whole genome shotgun (WGS) entry which is preliminary data.</text>
</comment>
<dbReference type="InterPro" id="IPR050266">
    <property type="entry name" value="AB_hydrolase_sf"/>
</dbReference>
<dbReference type="PRINTS" id="PR00111">
    <property type="entry name" value="ABHYDROLASE"/>
</dbReference>
<keyword evidence="2" id="KW-0378">Hydrolase</keyword>
<dbReference type="InterPro" id="IPR000073">
    <property type="entry name" value="AB_hydrolase_1"/>
</dbReference>
<dbReference type="InterPro" id="IPR029058">
    <property type="entry name" value="AB_hydrolase_fold"/>
</dbReference>
<proteinExistence type="predicted"/>
<accession>A0A109MTH8</accession>
<keyword evidence="3" id="KW-1185">Reference proteome</keyword>
<name>A0A109MTH8_9BACI</name>
<dbReference type="AlphaFoldDB" id="A0A109MTH8"/>
<dbReference type="PANTHER" id="PTHR43798">
    <property type="entry name" value="MONOACYLGLYCEROL LIPASE"/>
    <property type="match status" value="1"/>
</dbReference>
<reference evidence="2 3" key="1">
    <citation type="submission" date="2015-11" db="EMBL/GenBank/DDBJ databases">
        <title>Genome Sequence of Bacillus simplex strain VanAntwerpen2.</title>
        <authorList>
            <person name="Couger M.B."/>
        </authorList>
    </citation>
    <scope>NUCLEOTIDE SEQUENCE [LARGE SCALE GENOMIC DNA]</scope>
    <source>
        <strain evidence="2 3">VanAntwerpen02</strain>
    </source>
</reference>
<dbReference type="Gene3D" id="3.40.50.1820">
    <property type="entry name" value="alpha/beta hydrolase"/>
    <property type="match status" value="1"/>
</dbReference>
<gene>
    <name evidence="2" type="ORF">AS888_09390</name>
</gene>
<dbReference type="GO" id="GO:0016020">
    <property type="term" value="C:membrane"/>
    <property type="evidence" value="ECO:0007669"/>
    <property type="project" value="TreeGrafter"/>
</dbReference>
<evidence type="ECO:0000313" key="3">
    <source>
        <dbReference type="Proteomes" id="UP000064189"/>
    </source>
</evidence>
<feature type="domain" description="AB hydrolase-1" evidence="1">
    <location>
        <begin position="29"/>
        <end position="263"/>
    </location>
</feature>
<dbReference type="Proteomes" id="UP000064189">
    <property type="component" value="Unassembled WGS sequence"/>
</dbReference>
<dbReference type="EMBL" id="LNNH01000046">
    <property type="protein sequence ID" value="KWW12566.1"/>
    <property type="molecule type" value="Genomic_DNA"/>
</dbReference>
<sequence>MERQTIIGRERVDNIDIYFEYDRMDDSLPTLVLLHGFLSSSFSFRKLVPHLIKEFNVISLDLPPFGQSGKDYRYTYSFRNIAKSVVRFLAGKNIGKFSIIGHSMGGQVSLQLIQSHPDLVEHAILLAGSGYQPSYSEKMKLVSYLPFFSFGIKGYLQRSGIEKNLKNVVHDPALIDDEMRQGYIRPFMEKHDIFRALGRMLRDKEVDLLKDELRDILTPCLLVWGRHDRVVPLEIGQRLHGDLPNSELVVLEDTGHLLPEEKPAEIYQLIKQFLGTAALDFGPKEHAHE</sequence>
<dbReference type="Pfam" id="PF00561">
    <property type="entry name" value="Abhydrolase_1"/>
    <property type="match status" value="1"/>
</dbReference>